<dbReference type="EMBL" id="JAYXUD010000001">
    <property type="protein sequence ID" value="MEC6897201.1"/>
    <property type="molecule type" value="Genomic_DNA"/>
</dbReference>
<feature type="domain" description="Sulfatase-modifying factor enzyme-like" evidence="4">
    <location>
        <begin position="97"/>
        <end position="307"/>
    </location>
</feature>
<feature type="chain" id="PRO_5045098414" evidence="3">
    <location>
        <begin position="26"/>
        <end position="627"/>
    </location>
</feature>
<dbReference type="InterPro" id="IPR051043">
    <property type="entry name" value="Sulfatase_Mod_Factor_Kinase"/>
</dbReference>
<feature type="region of interest" description="Disordered" evidence="2">
    <location>
        <begin position="331"/>
        <end position="354"/>
    </location>
</feature>
<dbReference type="InterPro" id="IPR016187">
    <property type="entry name" value="CTDL_fold"/>
</dbReference>
<protein>
    <submittedName>
        <fullName evidence="5">SUMF1/EgtB/PvdO family nonheme iron enzyme</fullName>
    </submittedName>
</protein>
<sequence length="627" mass="71826">MSKYSKFFTALFLFVFSFVSPKLFASSGTITFKLPDDASIKFQPVFLGLDGNKVFASKMVKLGSRAGDSNYKERLSTTKLGGSFVGENDKGEKDWLYYLGKTEVSQHQWNVVMRWWQRENGLTVESENNSQLPQTGKTPAEILTFIQALNVWMLKNDRDALPKNGNAIAYIRLPTEVEWAYAARGGDKVDQEVFDRSYPYVDETETETLDGYEWNRDSSGNHVKEVGSQYIKPNPLGLYDMLGNVEELTYGIFGQDFLFARFGGLVIRGGNYSTDPDDLKVSLRTEYDGYTQDGNILRLKKVGFRLALGSLVSETGYTPTELDQGYDEYLKTPSGVSQSAPQGKTSMSQQAIDDQQNYNNSERERLIEENRSLSQKNLSIESKFVALQGDLEKKNNELDFTVKELKAEKIKNSNLSKLADTSSIENKFNIVMNSKDMEITRLNFELNKMKQKVNYQGVALINAEASQKQVMSLQQKVSDAKRRDNTANFEIEKNKKRIIIADQRLLEALTRVADYNLFSAWRNLEIIEKKRKISNNPNIWRVNEIEAKNMLIEYRRYVIQIVDDTDYTLFPEVKANLVRWLKDNNVSNQQIKGLDLLERHISEVRSGKYLEVNDLYENLLNEPEMRG</sequence>
<dbReference type="PANTHER" id="PTHR23150:SF19">
    <property type="entry name" value="FORMYLGLYCINE-GENERATING ENZYME"/>
    <property type="match status" value="1"/>
</dbReference>
<proteinExistence type="predicted"/>
<dbReference type="PANTHER" id="PTHR23150">
    <property type="entry name" value="SULFATASE MODIFYING FACTOR 1, 2"/>
    <property type="match status" value="1"/>
</dbReference>
<evidence type="ECO:0000313" key="5">
    <source>
        <dbReference type="EMBL" id="MEC6897201.1"/>
    </source>
</evidence>
<organism evidence="5 6">
    <name type="scientific">Photobacterium piscicola</name>
    <dbReference type="NCBI Taxonomy" id="1378299"/>
    <lineage>
        <taxon>Bacteria</taxon>
        <taxon>Pseudomonadati</taxon>
        <taxon>Pseudomonadota</taxon>
        <taxon>Gammaproteobacteria</taxon>
        <taxon>Vibrionales</taxon>
        <taxon>Vibrionaceae</taxon>
        <taxon>Photobacterium</taxon>
    </lineage>
</organism>
<keyword evidence="6" id="KW-1185">Reference proteome</keyword>
<evidence type="ECO:0000259" key="4">
    <source>
        <dbReference type="Pfam" id="PF03781"/>
    </source>
</evidence>
<keyword evidence="3" id="KW-0732">Signal</keyword>
<accession>A0ABU6LCA2</accession>
<dbReference type="Gene3D" id="3.90.1580.10">
    <property type="entry name" value="paralog of FGE (formylglycine-generating enzyme)"/>
    <property type="match status" value="1"/>
</dbReference>
<gene>
    <name evidence="5" type="ORF">VXS00_00850</name>
</gene>
<dbReference type="InterPro" id="IPR042095">
    <property type="entry name" value="SUMF_sf"/>
</dbReference>
<dbReference type="SUPFAM" id="SSF56436">
    <property type="entry name" value="C-type lectin-like"/>
    <property type="match status" value="1"/>
</dbReference>
<feature type="coiled-coil region" evidence="1">
    <location>
        <begin position="363"/>
        <end position="411"/>
    </location>
</feature>
<reference evidence="5 6" key="1">
    <citation type="submission" date="2024-01" db="EMBL/GenBank/DDBJ databases">
        <title>Active colonisers of the gastrointestinal tract of Atlantic salmon farmed in a warm water region.</title>
        <authorList>
            <person name="Bowman J.P."/>
        </authorList>
    </citation>
    <scope>NUCLEOTIDE SEQUENCE [LARGE SCALE GENOMIC DNA]</scope>
    <source>
        <strain evidence="5 6">S4MW1</strain>
    </source>
</reference>
<evidence type="ECO:0000313" key="6">
    <source>
        <dbReference type="Proteomes" id="UP001339429"/>
    </source>
</evidence>
<dbReference type="Proteomes" id="UP001339429">
    <property type="component" value="Unassembled WGS sequence"/>
</dbReference>
<evidence type="ECO:0000256" key="3">
    <source>
        <dbReference type="SAM" id="SignalP"/>
    </source>
</evidence>
<feature type="compositionally biased region" description="Polar residues" evidence="2">
    <location>
        <begin position="334"/>
        <end position="354"/>
    </location>
</feature>
<dbReference type="RefSeq" id="WP_327766065.1">
    <property type="nucleotide sequence ID" value="NZ_JAYXUC010000001.1"/>
</dbReference>
<dbReference type="InterPro" id="IPR005532">
    <property type="entry name" value="SUMF_dom"/>
</dbReference>
<evidence type="ECO:0000256" key="2">
    <source>
        <dbReference type="SAM" id="MobiDB-lite"/>
    </source>
</evidence>
<comment type="caution">
    <text evidence="5">The sequence shown here is derived from an EMBL/GenBank/DDBJ whole genome shotgun (WGS) entry which is preliminary data.</text>
</comment>
<name>A0ABU6LCA2_9GAMM</name>
<evidence type="ECO:0000256" key="1">
    <source>
        <dbReference type="SAM" id="Coils"/>
    </source>
</evidence>
<feature type="signal peptide" evidence="3">
    <location>
        <begin position="1"/>
        <end position="25"/>
    </location>
</feature>
<keyword evidence="1" id="KW-0175">Coiled coil</keyword>
<dbReference type="Pfam" id="PF03781">
    <property type="entry name" value="FGE-sulfatase"/>
    <property type="match status" value="1"/>
</dbReference>